<comment type="caution">
    <text evidence="2">The sequence shown here is derived from an EMBL/GenBank/DDBJ whole genome shotgun (WGS) entry which is preliminary data.</text>
</comment>
<organism evidence="2 3">
    <name type="scientific">Aeoliella straminimaris</name>
    <dbReference type="NCBI Taxonomy" id="2954799"/>
    <lineage>
        <taxon>Bacteria</taxon>
        <taxon>Pseudomonadati</taxon>
        <taxon>Planctomycetota</taxon>
        <taxon>Planctomycetia</taxon>
        <taxon>Pirellulales</taxon>
        <taxon>Lacipirellulaceae</taxon>
        <taxon>Aeoliella</taxon>
    </lineage>
</organism>
<evidence type="ECO:0000313" key="2">
    <source>
        <dbReference type="EMBL" id="MCO6047056.1"/>
    </source>
</evidence>
<sequence length="243" mass="26431">MKNGFANTGDETPSVQTQPGWSGKLGVWLLLGAVFTAFALVTWIVLTTPLTRNELGLLGGLNVEASEDTLVFVGDRYIGTGKVEISWNDLLGAAGRPPLAVPGDKDTQLAGPDAELVWSQQGPQGANRGPQDVDYSFRQQLYRRADGQFDQLFVIDCSFPKAEGQWRQLLIPVRGRKQGAAAAGYFPQPGLQGAGNVSRGMIPSRRDAATFQLKLQVRKGTWPKAVQEPTADLVLWQPERAEK</sequence>
<keyword evidence="1" id="KW-0812">Transmembrane</keyword>
<gene>
    <name evidence="2" type="ORF">NG895_24420</name>
</gene>
<protein>
    <submittedName>
        <fullName evidence="2">Uncharacterized protein</fullName>
    </submittedName>
</protein>
<accession>A0A9X2FJE7</accession>
<dbReference type="EMBL" id="JAMXLR010000087">
    <property type="protein sequence ID" value="MCO6047056.1"/>
    <property type="molecule type" value="Genomic_DNA"/>
</dbReference>
<name>A0A9X2FJE7_9BACT</name>
<feature type="transmembrane region" description="Helical" evidence="1">
    <location>
        <begin position="25"/>
        <end position="46"/>
    </location>
</feature>
<keyword evidence="1" id="KW-1133">Transmembrane helix</keyword>
<keyword evidence="1" id="KW-0472">Membrane</keyword>
<evidence type="ECO:0000256" key="1">
    <source>
        <dbReference type="SAM" id="Phobius"/>
    </source>
</evidence>
<dbReference type="Proteomes" id="UP001155241">
    <property type="component" value="Unassembled WGS sequence"/>
</dbReference>
<keyword evidence="3" id="KW-1185">Reference proteome</keyword>
<evidence type="ECO:0000313" key="3">
    <source>
        <dbReference type="Proteomes" id="UP001155241"/>
    </source>
</evidence>
<reference evidence="2" key="1">
    <citation type="submission" date="2022-06" db="EMBL/GenBank/DDBJ databases">
        <title>Aeoliella straminimaris, a novel planctomycete from sediments.</title>
        <authorList>
            <person name="Vitorino I.R."/>
            <person name="Lage O.M."/>
        </authorList>
    </citation>
    <scope>NUCLEOTIDE SEQUENCE</scope>
    <source>
        <strain evidence="2">ICT_H6.2</strain>
    </source>
</reference>
<proteinExistence type="predicted"/>
<dbReference type="RefSeq" id="WP_252855167.1">
    <property type="nucleotide sequence ID" value="NZ_JAMXLR010000087.1"/>
</dbReference>
<dbReference type="AlphaFoldDB" id="A0A9X2FJE7"/>